<evidence type="ECO:0000256" key="3">
    <source>
        <dbReference type="ARBA" id="ARBA00022989"/>
    </source>
</evidence>
<evidence type="ECO:0000256" key="2">
    <source>
        <dbReference type="ARBA" id="ARBA00022692"/>
    </source>
</evidence>
<dbReference type="PANTHER" id="PTHR33048">
    <property type="entry name" value="PTH11-LIKE INTEGRAL MEMBRANE PROTEIN (AFU_ORTHOLOGUE AFUA_5G11245)"/>
    <property type="match status" value="1"/>
</dbReference>
<evidence type="ECO:0000259" key="7">
    <source>
        <dbReference type="Pfam" id="PF20684"/>
    </source>
</evidence>
<dbReference type="Proteomes" id="UP000813461">
    <property type="component" value="Unassembled WGS sequence"/>
</dbReference>
<evidence type="ECO:0000256" key="4">
    <source>
        <dbReference type="ARBA" id="ARBA00023136"/>
    </source>
</evidence>
<evidence type="ECO:0000313" key="9">
    <source>
        <dbReference type="Proteomes" id="UP000813461"/>
    </source>
</evidence>
<dbReference type="Pfam" id="PF20684">
    <property type="entry name" value="Fung_rhodopsin"/>
    <property type="match status" value="1"/>
</dbReference>
<feature type="transmembrane region" description="Helical" evidence="6">
    <location>
        <begin position="215"/>
        <end position="233"/>
    </location>
</feature>
<dbReference type="InterPro" id="IPR052337">
    <property type="entry name" value="SAT4-like"/>
</dbReference>
<keyword evidence="3 6" id="KW-1133">Transmembrane helix</keyword>
<protein>
    <recommendedName>
        <fullName evidence="7">Rhodopsin domain-containing protein</fullName>
    </recommendedName>
</protein>
<feature type="transmembrane region" description="Helical" evidence="6">
    <location>
        <begin position="12"/>
        <end position="34"/>
    </location>
</feature>
<reference evidence="8" key="1">
    <citation type="journal article" date="2021" name="Nat. Commun.">
        <title>Genetic determinants of endophytism in the Arabidopsis root mycobiome.</title>
        <authorList>
            <person name="Mesny F."/>
            <person name="Miyauchi S."/>
            <person name="Thiergart T."/>
            <person name="Pickel B."/>
            <person name="Atanasova L."/>
            <person name="Karlsson M."/>
            <person name="Huettel B."/>
            <person name="Barry K.W."/>
            <person name="Haridas S."/>
            <person name="Chen C."/>
            <person name="Bauer D."/>
            <person name="Andreopoulos W."/>
            <person name="Pangilinan J."/>
            <person name="LaButti K."/>
            <person name="Riley R."/>
            <person name="Lipzen A."/>
            <person name="Clum A."/>
            <person name="Drula E."/>
            <person name="Henrissat B."/>
            <person name="Kohler A."/>
            <person name="Grigoriev I.V."/>
            <person name="Martin F.M."/>
            <person name="Hacquard S."/>
        </authorList>
    </citation>
    <scope>NUCLEOTIDE SEQUENCE</scope>
    <source>
        <strain evidence="8">MPI-SDFR-AT-0120</strain>
    </source>
</reference>
<keyword evidence="9" id="KW-1185">Reference proteome</keyword>
<keyword evidence="4 6" id="KW-0472">Membrane</keyword>
<feature type="transmembrane region" description="Helical" evidence="6">
    <location>
        <begin position="253"/>
        <end position="277"/>
    </location>
</feature>
<organism evidence="8 9">
    <name type="scientific">Paraphoma chrysanthemicola</name>
    <dbReference type="NCBI Taxonomy" id="798071"/>
    <lineage>
        <taxon>Eukaryota</taxon>
        <taxon>Fungi</taxon>
        <taxon>Dikarya</taxon>
        <taxon>Ascomycota</taxon>
        <taxon>Pezizomycotina</taxon>
        <taxon>Dothideomycetes</taxon>
        <taxon>Pleosporomycetidae</taxon>
        <taxon>Pleosporales</taxon>
        <taxon>Pleosporineae</taxon>
        <taxon>Phaeosphaeriaceae</taxon>
        <taxon>Paraphoma</taxon>
    </lineage>
</organism>
<gene>
    <name evidence="8" type="ORF">FB567DRAFT_117299</name>
</gene>
<feature type="domain" description="Rhodopsin" evidence="7">
    <location>
        <begin position="30"/>
        <end position="277"/>
    </location>
</feature>
<feature type="transmembrane region" description="Helical" evidence="6">
    <location>
        <begin position="91"/>
        <end position="112"/>
    </location>
</feature>
<dbReference type="OrthoDB" id="444631at2759"/>
<comment type="caution">
    <text evidence="8">The sequence shown here is derived from an EMBL/GenBank/DDBJ whole genome shotgun (WGS) entry which is preliminary data.</text>
</comment>
<feature type="transmembrane region" description="Helical" evidence="6">
    <location>
        <begin position="46"/>
        <end position="71"/>
    </location>
</feature>
<dbReference type="GO" id="GO:0016020">
    <property type="term" value="C:membrane"/>
    <property type="evidence" value="ECO:0007669"/>
    <property type="project" value="UniProtKB-SubCell"/>
</dbReference>
<comment type="subcellular location">
    <subcellularLocation>
        <location evidence="1">Membrane</location>
        <topology evidence="1">Multi-pass membrane protein</topology>
    </subcellularLocation>
</comment>
<dbReference type="EMBL" id="JAGMVJ010000015">
    <property type="protein sequence ID" value="KAH7080992.1"/>
    <property type="molecule type" value="Genomic_DNA"/>
</dbReference>
<feature type="transmembrane region" description="Helical" evidence="6">
    <location>
        <begin position="133"/>
        <end position="154"/>
    </location>
</feature>
<evidence type="ECO:0000256" key="1">
    <source>
        <dbReference type="ARBA" id="ARBA00004141"/>
    </source>
</evidence>
<evidence type="ECO:0000256" key="6">
    <source>
        <dbReference type="SAM" id="Phobius"/>
    </source>
</evidence>
<evidence type="ECO:0000313" key="8">
    <source>
        <dbReference type="EMBL" id="KAH7080992.1"/>
    </source>
</evidence>
<name>A0A8K0R2K5_9PLEO</name>
<comment type="similarity">
    <text evidence="5">Belongs to the SAT4 family.</text>
</comment>
<evidence type="ECO:0000256" key="5">
    <source>
        <dbReference type="ARBA" id="ARBA00038359"/>
    </source>
</evidence>
<sequence length="395" mass="44750">MSAYREIISEPQFIRVVYAMVILATAFSLARLGIQVWKRKWMEMQDYLIYFAFVCFLAMSISYLVIVPQIYKIGRVTLGLIEPWPTLLDEVVNYIRMMFVTTTLFWISLWSVKLSLLSLYKKFMEGLPKIYMRLWWALFVFCLISLVGCFVSYLTSCPDFAASLSKGECSGPRSVRGQLASLYTSFAVDVISDFLIMALPINLVWGLQMARSQKLAILALFASGFVRIAFATIRVIQIGMKAGNDTSPSPTWLAMWTIIESAIAICIGCCPAFAAFYRTTRITHISYDTNGYIRHDRSRTGIVRSRTDGVALKPITIINNSSRLSRNEVDWNERTGSQEKLAASSKRTRVTTTLQQDSILTTERYSTSEKENARASMARVAPSSPPRMFFKDHGI</sequence>
<accession>A0A8K0R2K5</accession>
<proteinExistence type="inferred from homology"/>
<dbReference type="PANTHER" id="PTHR33048:SF146">
    <property type="entry name" value="INTEGRAL MEMBRANE PROTEIN"/>
    <property type="match status" value="1"/>
</dbReference>
<keyword evidence="2 6" id="KW-0812">Transmembrane</keyword>
<feature type="transmembrane region" description="Helical" evidence="6">
    <location>
        <begin position="182"/>
        <end position="203"/>
    </location>
</feature>
<dbReference type="AlphaFoldDB" id="A0A8K0R2K5"/>
<dbReference type="InterPro" id="IPR049326">
    <property type="entry name" value="Rhodopsin_dom_fungi"/>
</dbReference>